<evidence type="ECO:0000256" key="11">
    <source>
        <dbReference type="ARBA" id="ARBA00023180"/>
    </source>
</evidence>
<keyword evidence="8" id="KW-0130">Cell adhesion</keyword>
<sequence>MDSKLIDLQIRRFVFFLLWFHAAYGDLSYSFAEELKPGSVVGNLAKDLGMETGALASRRARIDSDGVPEDVSPGSEVGIINVQDRDSENNRQVRCSIQQNVPFKLVPSIKNYYSLVTTGQLDRELVSDYNITISATDEGSPPLSSSKTLHLSVADINDNPPVFEEESYSAYVSENNRAGSTLCSVSAGDPDWRQNGTVIYSLLAAEVNGAPVSSYVSVNGDTGLIHAVRSFDYEQLRSFKVHVMARDNGSPPLSSNVTVSVFISDVNDNSPQILYPAPEGNSFMTELVPKAAHGGSLVSKVIAVDADSGQNAWLSYHIVKSSDPGLFSIGVHSGEIRTQRDISESDSMKQNLIVAVKDNGQPSLSATCSMYLLISDNLAEVPELKDISYDEKNSKLTSYLIIALVSVSTFFLTFIIIILGVRFCRRRKPRMLFDGAVTIPGAYLPPNYADVDGTGTLRSAYNYDAYLTTGSRTSDFKFVTSYNDNTLPAEQTLRKSPTDFTDVFGESDSSPELHVIIGVFNLLGIVVFVPITMDFHGSALRRVLAFIFLVLSPVNGDVSYSVPEEMKRGSAIGNIAKDLGLDLGRLSARKARIDTEDNSVKYCGLNLNTGELIVQERIDREALCAKRASCVLKQELVLENPLELHRISIHVQDINDNSPQFKEESIKLEISESAVKVIQLKSLTNPVPEDVSPGSEVGIIIVQDRDSENNRQVRCSIQQNVPFKLVPSIKNYYSLVTTGQLDRELVSDYNITISATDEGSPPLSSSKTLHLSVADINDNPPVFEEESYSAYVSENNRAGSTLCSVSAGDPDWRQNGTVIYSLLAAEVNGAPVSSYVSVNGDTGLIHAVRSFDYEQLRSFKVHVMARDNGSPPLSSNVTVSVFISDVNDNSPQILYPAPEGNSFMTELVPKAAHGGSLVSKVIAVDADSGQNAWLSYHI</sequence>
<feature type="domain" description="Cadherin" evidence="14">
    <location>
        <begin position="67"/>
        <end position="163"/>
    </location>
</feature>
<dbReference type="Gene3D" id="2.60.40.60">
    <property type="entry name" value="Cadherins"/>
    <property type="match status" value="8"/>
</dbReference>
<protein>
    <submittedName>
        <fullName evidence="15">Protocadherin gamma-A2</fullName>
    </submittedName>
</protein>
<dbReference type="InterPro" id="IPR013164">
    <property type="entry name" value="Cadherin_N"/>
</dbReference>
<evidence type="ECO:0000256" key="3">
    <source>
        <dbReference type="ARBA" id="ARBA00022475"/>
    </source>
</evidence>
<feature type="domain" description="Cadherin" evidence="14">
    <location>
        <begin position="561"/>
        <end position="661"/>
    </location>
</feature>
<keyword evidence="3" id="KW-1003">Cell membrane</keyword>
<dbReference type="GO" id="GO:0009653">
    <property type="term" value="P:anatomical structure morphogenesis"/>
    <property type="evidence" value="ECO:0007669"/>
    <property type="project" value="UniProtKB-ARBA"/>
</dbReference>
<reference evidence="15 16" key="1">
    <citation type="submission" date="2019-04" db="EMBL/GenBank/DDBJ databases">
        <title>Chromosome genome assembly for Takifugu flavidus.</title>
        <authorList>
            <person name="Xiao S."/>
        </authorList>
    </citation>
    <scope>NUCLEOTIDE SEQUENCE [LARGE SCALE GENOMIC DNA]</scope>
    <source>
        <strain evidence="15">HTHZ2018</strain>
        <tissue evidence="15">Muscle</tissue>
    </source>
</reference>
<dbReference type="FunFam" id="2.60.40.60:FF:000006">
    <property type="entry name" value="Protocadherin alpha 2"/>
    <property type="match status" value="1"/>
</dbReference>
<dbReference type="GO" id="GO:0005886">
    <property type="term" value="C:plasma membrane"/>
    <property type="evidence" value="ECO:0007669"/>
    <property type="project" value="UniProtKB-SubCell"/>
</dbReference>
<dbReference type="FunFam" id="2.60.40.60:FF:000004">
    <property type="entry name" value="Protocadherin 1 gamma 2"/>
    <property type="match status" value="2"/>
</dbReference>
<evidence type="ECO:0000256" key="13">
    <source>
        <dbReference type="SAM" id="Phobius"/>
    </source>
</evidence>
<comment type="function">
    <text evidence="1">Potential calcium-dependent cell-adhesion protein. May be involved in the establishment and maintenance of specific neuronal connections in the brain.</text>
</comment>
<dbReference type="Pfam" id="PF00028">
    <property type="entry name" value="Cadherin"/>
    <property type="match status" value="5"/>
</dbReference>
<comment type="subcellular location">
    <subcellularLocation>
        <location evidence="2">Cell membrane</location>
        <topology evidence="2">Single-pass type I membrane protein</topology>
    </subcellularLocation>
</comment>
<dbReference type="InterPro" id="IPR032455">
    <property type="entry name" value="Cadherin_C"/>
</dbReference>
<evidence type="ECO:0000256" key="7">
    <source>
        <dbReference type="ARBA" id="ARBA00022837"/>
    </source>
</evidence>
<evidence type="ECO:0000313" key="16">
    <source>
        <dbReference type="Proteomes" id="UP000324091"/>
    </source>
</evidence>
<dbReference type="Proteomes" id="UP000324091">
    <property type="component" value="Unassembled WGS sequence"/>
</dbReference>
<dbReference type="Pfam" id="PF08266">
    <property type="entry name" value="Cadherin_2"/>
    <property type="match status" value="1"/>
</dbReference>
<keyword evidence="7 12" id="KW-0106">Calcium</keyword>
<feature type="domain" description="Cadherin" evidence="14">
    <location>
        <begin position="687"/>
        <end position="783"/>
    </location>
</feature>
<evidence type="ECO:0000256" key="1">
    <source>
        <dbReference type="ARBA" id="ARBA00003436"/>
    </source>
</evidence>
<dbReference type="InterPro" id="IPR050174">
    <property type="entry name" value="Protocadherin/Cadherin-CA"/>
</dbReference>
<evidence type="ECO:0000256" key="9">
    <source>
        <dbReference type="ARBA" id="ARBA00022989"/>
    </source>
</evidence>
<evidence type="ECO:0000259" key="14">
    <source>
        <dbReference type="PROSITE" id="PS50268"/>
    </source>
</evidence>
<evidence type="ECO:0000256" key="2">
    <source>
        <dbReference type="ARBA" id="ARBA00004251"/>
    </source>
</evidence>
<evidence type="ECO:0000256" key="6">
    <source>
        <dbReference type="ARBA" id="ARBA00022737"/>
    </source>
</evidence>
<dbReference type="CDD" id="cd11304">
    <property type="entry name" value="Cadherin_repeat"/>
    <property type="match status" value="6"/>
</dbReference>
<keyword evidence="16" id="KW-1185">Reference proteome</keyword>
<dbReference type="PRINTS" id="PR00205">
    <property type="entry name" value="CADHERIN"/>
</dbReference>
<keyword evidence="6" id="KW-0677">Repeat</keyword>
<feature type="domain" description="Cadherin" evidence="14">
    <location>
        <begin position="784"/>
        <end position="893"/>
    </location>
</feature>
<feature type="non-terminal residue" evidence="15">
    <location>
        <position position="938"/>
    </location>
</feature>
<feature type="domain" description="Cadherin" evidence="14">
    <location>
        <begin position="288"/>
        <end position="384"/>
    </location>
</feature>
<gene>
    <name evidence="15" type="ORF">D4764_0018110</name>
</gene>
<evidence type="ECO:0000256" key="4">
    <source>
        <dbReference type="ARBA" id="ARBA00022692"/>
    </source>
</evidence>
<feature type="transmembrane region" description="Helical" evidence="13">
    <location>
        <begin position="513"/>
        <end position="533"/>
    </location>
</feature>
<name>A0A5C6MIH4_9TELE</name>
<dbReference type="PROSITE" id="PS00232">
    <property type="entry name" value="CADHERIN_1"/>
    <property type="match status" value="4"/>
</dbReference>
<dbReference type="FunFam" id="2.60.40.60:FF:000129">
    <property type="entry name" value="protocadherin alpha-C2 isoform X1"/>
    <property type="match status" value="2"/>
</dbReference>
<keyword evidence="5" id="KW-0732">Signal</keyword>
<accession>A0A5C6MIH4</accession>
<evidence type="ECO:0000256" key="10">
    <source>
        <dbReference type="ARBA" id="ARBA00023136"/>
    </source>
</evidence>
<dbReference type="InterPro" id="IPR002126">
    <property type="entry name" value="Cadherin-like_dom"/>
</dbReference>
<organism evidence="15 16">
    <name type="scientific">Takifugu flavidus</name>
    <name type="common">sansaifugu</name>
    <dbReference type="NCBI Taxonomy" id="433684"/>
    <lineage>
        <taxon>Eukaryota</taxon>
        <taxon>Metazoa</taxon>
        <taxon>Chordata</taxon>
        <taxon>Craniata</taxon>
        <taxon>Vertebrata</taxon>
        <taxon>Euteleostomi</taxon>
        <taxon>Actinopterygii</taxon>
        <taxon>Neopterygii</taxon>
        <taxon>Teleostei</taxon>
        <taxon>Neoteleostei</taxon>
        <taxon>Acanthomorphata</taxon>
        <taxon>Eupercaria</taxon>
        <taxon>Tetraodontiformes</taxon>
        <taxon>Tetradontoidea</taxon>
        <taxon>Tetraodontidae</taxon>
        <taxon>Takifugu</taxon>
    </lineage>
</organism>
<dbReference type="FunFam" id="2.60.40.60:FF:000001">
    <property type="entry name" value="Protocadherin alpha 2"/>
    <property type="match status" value="2"/>
</dbReference>
<dbReference type="GO" id="GO:0005509">
    <property type="term" value="F:calcium ion binding"/>
    <property type="evidence" value="ECO:0007669"/>
    <property type="project" value="UniProtKB-UniRule"/>
</dbReference>
<feature type="domain" description="Cadherin" evidence="14">
    <location>
        <begin position="164"/>
        <end position="273"/>
    </location>
</feature>
<dbReference type="Pfam" id="PF16492">
    <property type="entry name" value="Cadherin_C_2"/>
    <property type="match status" value="1"/>
</dbReference>
<dbReference type="GO" id="GO:0007156">
    <property type="term" value="P:homophilic cell adhesion via plasma membrane adhesion molecules"/>
    <property type="evidence" value="ECO:0007669"/>
    <property type="project" value="InterPro"/>
</dbReference>
<dbReference type="InterPro" id="IPR015919">
    <property type="entry name" value="Cadherin-like_sf"/>
</dbReference>
<evidence type="ECO:0000256" key="8">
    <source>
        <dbReference type="ARBA" id="ARBA00022889"/>
    </source>
</evidence>
<dbReference type="EMBL" id="RHFK02000243">
    <property type="protein sequence ID" value="TWW54398.1"/>
    <property type="molecule type" value="Genomic_DNA"/>
</dbReference>
<proteinExistence type="predicted"/>
<dbReference type="PANTHER" id="PTHR24028">
    <property type="entry name" value="CADHERIN-87A"/>
    <property type="match status" value="1"/>
</dbReference>
<dbReference type="PROSITE" id="PS50268">
    <property type="entry name" value="CADHERIN_2"/>
    <property type="match status" value="6"/>
</dbReference>
<dbReference type="SUPFAM" id="SSF49313">
    <property type="entry name" value="Cadherin-like"/>
    <property type="match status" value="7"/>
</dbReference>
<feature type="transmembrane region" description="Helical" evidence="13">
    <location>
        <begin position="399"/>
        <end position="421"/>
    </location>
</feature>
<keyword evidence="10 13" id="KW-0472">Membrane</keyword>
<keyword evidence="11" id="KW-0325">Glycoprotein</keyword>
<keyword evidence="9 13" id="KW-1133">Transmembrane helix</keyword>
<comment type="caution">
    <text evidence="15">The sequence shown here is derived from an EMBL/GenBank/DDBJ whole genome shotgun (WGS) entry which is preliminary data.</text>
</comment>
<dbReference type="AlphaFoldDB" id="A0A5C6MIH4"/>
<evidence type="ECO:0000256" key="12">
    <source>
        <dbReference type="PROSITE-ProRule" id="PRU00043"/>
    </source>
</evidence>
<dbReference type="PANTHER" id="PTHR24028:SF114">
    <property type="entry name" value="PCDH2G3 PROTEIN-RELATED"/>
    <property type="match status" value="1"/>
</dbReference>
<evidence type="ECO:0000313" key="15">
    <source>
        <dbReference type="EMBL" id="TWW54398.1"/>
    </source>
</evidence>
<dbReference type="InterPro" id="IPR020894">
    <property type="entry name" value="Cadherin_CS"/>
</dbReference>
<dbReference type="SMART" id="SM00112">
    <property type="entry name" value="CA"/>
    <property type="match status" value="6"/>
</dbReference>
<evidence type="ECO:0000256" key="5">
    <source>
        <dbReference type="ARBA" id="ARBA00022729"/>
    </source>
</evidence>
<keyword evidence="4 13" id="KW-0812">Transmembrane</keyword>